<proteinExistence type="predicted"/>
<keyword evidence="1" id="KW-1133">Transmembrane helix</keyword>
<dbReference type="Proteomes" id="UP000579281">
    <property type="component" value="Unassembled WGS sequence"/>
</dbReference>
<keyword evidence="1" id="KW-0812">Transmembrane</keyword>
<accession>A0A841KUQ5</accession>
<keyword evidence="3" id="KW-1185">Reference proteome</keyword>
<dbReference type="RefSeq" id="WP_184311690.1">
    <property type="nucleotide sequence ID" value="NZ_JACHEN010000021.1"/>
</dbReference>
<comment type="caution">
    <text evidence="2">The sequence shown here is derived from an EMBL/GenBank/DDBJ whole genome shotgun (WGS) entry which is preliminary data.</text>
</comment>
<sequence length="112" mass="13138">MNNVLEILWIILIYIFIQRIVWIGMGVMKKAASATQRRKSQAAVNEEIEAAKEDLEEPIEMVTSFCCNKEIPRRKAYQIATEEGMAHFFCSWQCRQEFIERQLNETNHEEGI</sequence>
<gene>
    <name evidence="2" type="ORF">HNQ80_003300</name>
</gene>
<organism evidence="2 3">
    <name type="scientific">Anaerosolibacter carboniphilus</name>
    <dbReference type="NCBI Taxonomy" id="1417629"/>
    <lineage>
        <taxon>Bacteria</taxon>
        <taxon>Bacillati</taxon>
        <taxon>Bacillota</taxon>
        <taxon>Clostridia</taxon>
        <taxon>Peptostreptococcales</taxon>
        <taxon>Thermotaleaceae</taxon>
        <taxon>Anaerosolibacter</taxon>
    </lineage>
</organism>
<protein>
    <submittedName>
        <fullName evidence="2">YHS domain-containing protein</fullName>
    </submittedName>
</protein>
<feature type="transmembrane region" description="Helical" evidence="1">
    <location>
        <begin position="6"/>
        <end position="28"/>
    </location>
</feature>
<dbReference type="EMBL" id="JACHEN010000021">
    <property type="protein sequence ID" value="MBB6217181.1"/>
    <property type="molecule type" value="Genomic_DNA"/>
</dbReference>
<name>A0A841KUQ5_9FIRM</name>
<evidence type="ECO:0000256" key="1">
    <source>
        <dbReference type="SAM" id="Phobius"/>
    </source>
</evidence>
<evidence type="ECO:0000313" key="3">
    <source>
        <dbReference type="Proteomes" id="UP000579281"/>
    </source>
</evidence>
<keyword evidence="1" id="KW-0472">Membrane</keyword>
<reference evidence="2 3" key="1">
    <citation type="submission" date="2020-08" db="EMBL/GenBank/DDBJ databases">
        <title>Genomic Encyclopedia of Type Strains, Phase IV (KMG-IV): sequencing the most valuable type-strain genomes for metagenomic binning, comparative biology and taxonomic classification.</title>
        <authorList>
            <person name="Goeker M."/>
        </authorList>
    </citation>
    <scope>NUCLEOTIDE SEQUENCE [LARGE SCALE GENOMIC DNA]</scope>
    <source>
        <strain evidence="2 3">DSM 103526</strain>
    </source>
</reference>
<evidence type="ECO:0000313" key="2">
    <source>
        <dbReference type="EMBL" id="MBB6217181.1"/>
    </source>
</evidence>
<dbReference type="AlphaFoldDB" id="A0A841KUQ5"/>